<gene>
    <name evidence="1" type="ORF">JCGZ_26897</name>
</gene>
<accession>A0A067LCQ4</accession>
<dbReference type="Proteomes" id="UP000027138">
    <property type="component" value="Unassembled WGS sequence"/>
</dbReference>
<dbReference type="PANTHER" id="PTHR36264">
    <property type="entry name" value="SET DOMAIN-CONTAINING PROTEIN"/>
    <property type="match status" value="1"/>
</dbReference>
<name>A0A067LCQ4_JATCU</name>
<reference evidence="1 2" key="1">
    <citation type="journal article" date="2014" name="PLoS ONE">
        <title>Global Analysis of Gene Expression Profiles in Physic Nut (Jatropha curcas L.) Seedlings Exposed to Salt Stress.</title>
        <authorList>
            <person name="Zhang L."/>
            <person name="Zhang C."/>
            <person name="Wu P."/>
            <person name="Chen Y."/>
            <person name="Li M."/>
            <person name="Jiang H."/>
            <person name="Wu G."/>
        </authorList>
    </citation>
    <scope>NUCLEOTIDE SEQUENCE [LARGE SCALE GENOMIC DNA]</scope>
    <source>
        <strain evidence="2">cv. GZQX0401</strain>
        <tissue evidence="1">Young leaves</tissue>
    </source>
</reference>
<protein>
    <recommendedName>
        <fullName evidence="3">TF-B3 domain-containing protein</fullName>
    </recommendedName>
</protein>
<dbReference type="AlphaFoldDB" id="A0A067LCQ4"/>
<sequence>MRKTFYYNFLPTKAEEEAAVARKAQHHVSRTIVEIRDWFAPARMDPTNPWQIRRAISRSEVATGEFLLSHEEMFEHVFRFWNVELANHLVQGNKCFVVLIDYSEENMPKTFQSSYVKNGAKNDTYLLGFVEVLRCRVINPGDEIGLFWDTRPASYGFAFKLLRRGNSIS</sequence>
<evidence type="ECO:0000313" key="1">
    <source>
        <dbReference type="EMBL" id="KDP41879.1"/>
    </source>
</evidence>
<dbReference type="OrthoDB" id="911161at2759"/>
<evidence type="ECO:0008006" key="3">
    <source>
        <dbReference type="Google" id="ProtNLM"/>
    </source>
</evidence>
<proteinExistence type="predicted"/>
<dbReference type="PANTHER" id="PTHR36264:SF5">
    <property type="entry name" value="SET DOMAIN-CONTAINING PROTEIN"/>
    <property type="match status" value="1"/>
</dbReference>
<dbReference type="EMBL" id="KK914317">
    <property type="protein sequence ID" value="KDP41879.1"/>
    <property type="molecule type" value="Genomic_DNA"/>
</dbReference>
<organism evidence="1 2">
    <name type="scientific">Jatropha curcas</name>
    <name type="common">Barbados nut</name>
    <dbReference type="NCBI Taxonomy" id="180498"/>
    <lineage>
        <taxon>Eukaryota</taxon>
        <taxon>Viridiplantae</taxon>
        <taxon>Streptophyta</taxon>
        <taxon>Embryophyta</taxon>
        <taxon>Tracheophyta</taxon>
        <taxon>Spermatophyta</taxon>
        <taxon>Magnoliopsida</taxon>
        <taxon>eudicotyledons</taxon>
        <taxon>Gunneridae</taxon>
        <taxon>Pentapetalae</taxon>
        <taxon>rosids</taxon>
        <taxon>fabids</taxon>
        <taxon>Malpighiales</taxon>
        <taxon>Euphorbiaceae</taxon>
        <taxon>Crotonoideae</taxon>
        <taxon>Jatropheae</taxon>
        <taxon>Jatropha</taxon>
    </lineage>
</organism>
<keyword evidence="2" id="KW-1185">Reference proteome</keyword>
<evidence type="ECO:0000313" key="2">
    <source>
        <dbReference type="Proteomes" id="UP000027138"/>
    </source>
</evidence>